<sequence>MSYNTGSAQVAQRLYRRFQNSFPTLIAALDENSNSGSRAGEVLAVIATIAKSMAAHSINPSEPPSNWHRAYKPHYLAWLRAQQDEDENEMEVLVECDDDGHQISFINELRTYVQTKVRSTVSASVRNSSRHEFDHGDEIYPAWAVRVTSRSCKVINDDTCDRKTPPRCRAPPVTA</sequence>
<name>A0A9W4U8L2_9PLEO</name>
<accession>A0A9W4U8L2</accession>
<comment type="caution">
    <text evidence="1">The sequence shown here is derived from an EMBL/GenBank/DDBJ whole genome shotgun (WGS) entry which is preliminary data.</text>
</comment>
<organism evidence="1 2">
    <name type="scientific">Periconia digitata</name>
    <dbReference type="NCBI Taxonomy" id="1303443"/>
    <lineage>
        <taxon>Eukaryota</taxon>
        <taxon>Fungi</taxon>
        <taxon>Dikarya</taxon>
        <taxon>Ascomycota</taxon>
        <taxon>Pezizomycotina</taxon>
        <taxon>Dothideomycetes</taxon>
        <taxon>Pleosporomycetidae</taxon>
        <taxon>Pleosporales</taxon>
        <taxon>Massarineae</taxon>
        <taxon>Periconiaceae</taxon>
        <taxon>Periconia</taxon>
    </lineage>
</organism>
<evidence type="ECO:0000313" key="2">
    <source>
        <dbReference type="Proteomes" id="UP001152607"/>
    </source>
</evidence>
<dbReference type="AlphaFoldDB" id="A0A9W4U8L2"/>
<evidence type="ECO:0000313" key="1">
    <source>
        <dbReference type="EMBL" id="CAI6331469.1"/>
    </source>
</evidence>
<gene>
    <name evidence="1" type="ORF">PDIGIT_LOCUS4494</name>
</gene>
<keyword evidence="2" id="KW-1185">Reference proteome</keyword>
<dbReference type="Proteomes" id="UP001152607">
    <property type="component" value="Unassembled WGS sequence"/>
</dbReference>
<dbReference type="EMBL" id="CAOQHR010000003">
    <property type="protein sequence ID" value="CAI6331469.1"/>
    <property type="molecule type" value="Genomic_DNA"/>
</dbReference>
<protein>
    <submittedName>
        <fullName evidence="1">Uncharacterized protein</fullName>
    </submittedName>
</protein>
<reference evidence="1" key="1">
    <citation type="submission" date="2023-01" db="EMBL/GenBank/DDBJ databases">
        <authorList>
            <person name="Van Ghelder C."/>
            <person name="Rancurel C."/>
        </authorList>
    </citation>
    <scope>NUCLEOTIDE SEQUENCE</scope>
    <source>
        <strain evidence="1">CNCM I-4278</strain>
    </source>
</reference>
<proteinExistence type="predicted"/>